<dbReference type="SUPFAM" id="SSF51679">
    <property type="entry name" value="Bacterial luciferase-like"/>
    <property type="match status" value="1"/>
</dbReference>
<protein>
    <recommendedName>
        <fullName evidence="3">LLM class flavin-dependent oxidoreductase</fullName>
    </recommendedName>
</protein>
<organism evidence="1 2">
    <name type="scientific">Paenibacillus medicaginis</name>
    <dbReference type="NCBI Taxonomy" id="1470560"/>
    <lineage>
        <taxon>Bacteria</taxon>
        <taxon>Bacillati</taxon>
        <taxon>Bacillota</taxon>
        <taxon>Bacilli</taxon>
        <taxon>Bacillales</taxon>
        <taxon>Paenibacillaceae</taxon>
        <taxon>Paenibacillus</taxon>
    </lineage>
</organism>
<dbReference type="PANTHER" id="PTHR42847">
    <property type="entry name" value="ALKANESULFONATE MONOOXYGENASE"/>
    <property type="match status" value="1"/>
</dbReference>
<dbReference type="EMBL" id="JBHIRY010000039">
    <property type="protein sequence ID" value="MFB5763591.1"/>
    <property type="molecule type" value="Genomic_DNA"/>
</dbReference>
<evidence type="ECO:0000313" key="2">
    <source>
        <dbReference type="Proteomes" id="UP001580430"/>
    </source>
</evidence>
<comment type="caution">
    <text evidence="1">The sequence shown here is derived from an EMBL/GenBank/DDBJ whole genome shotgun (WGS) entry which is preliminary data.</text>
</comment>
<dbReference type="Proteomes" id="UP001580430">
    <property type="component" value="Unassembled WGS sequence"/>
</dbReference>
<reference evidence="1 2" key="1">
    <citation type="submission" date="2024-09" db="EMBL/GenBank/DDBJ databases">
        <title>Paenibacillus zeirhizospherea sp. nov., isolated from surface of the maize (Zea mays) roots in a horticulture field, Hungary.</title>
        <authorList>
            <person name="Marton D."/>
            <person name="Farkas M."/>
            <person name="Bedics A."/>
            <person name="Toth E."/>
            <person name="Tancsics A."/>
            <person name="Boka K."/>
            <person name="Marati G."/>
            <person name="Kriszt B."/>
            <person name="Cserhati M."/>
        </authorList>
    </citation>
    <scope>NUCLEOTIDE SEQUENCE [LARGE SCALE GENOMIC DNA]</scope>
    <source>
        <strain evidence="1 2">JCM 18446</strain>
    </source>
</reference>
<sequence>MNIYSQTPHAAGIDNYYDHIIELSQLSEKYDYKGILITYSTSNVNPWLISSLILDKTKKIRPLVAVQPDSLPVDTLVNILKSSMYLYNREISLNLIDGTSKRLKGSMEASHKNDRYEWLIKFMEETRRVLSISISDYDHGLYNQKVCFSNENNYPIDFFMSGTSKNAFETAKSGADGFLTVPGPIHSFKKTFSPIENCDFGVCFGIIARPTSDEAWRVAKETFPHSRENDIQLLLKRNSKMNAVRGLADLALEQEVYDDVYWLGVFKNGKNIYPYLVGSYNQVADYLKEYKRHGVRSLILNTPFSREEFRHREQVFKRI</sequence>
<evidence type="ECO:0008006" key="3">
    <source>
        <dbReference type="Google" id="ProtNLM"/>
    </source>
</evidence>
<gene>
    <name evidence="1" type="ORF">ACE5LO_24750</name>
</gene>
<dbReference type="PANTHER" id="PTHR42847:SF4">
    <property type="entry name" value="ALKANESULFONATE MONOOXYGENASE-RELATED"/>
    <property type="match status" value="1"/>
</dbReference>
<accession>A0ABV5C7Y9</accession>
<dbReference type="RefSeq" id="WP_375522600.1">
    <property type="nucleotide sequence ID" value="NZ_JBHIRY010000039.1"/>
</dbReference>
<dbReference type="InterPro" id="IPR050172">
    <property type="entry name" value="SsuD_RutA_monooxygenase"/>
</dbReference>
<proteinExistence type="predicted"/>
<evidence type="ECO:0000313" key="1">
    <source>
        <dbReference type="EMBL" id="MFB5763591.1"/>
    </source>
</evidence>
<dbReference type="Gene3D" id="3.20.20.30">
    <property type="entry name" value="Luciferase-like domain"/>
    <property type="match status" value="1"/>
</dbReference>
<name>A0ABV5C7Y9_9BACL</name>
<dbReference type="InterPro" id="IPR036661">
    <property type="entry name" value="Luciferase-like_sf"/>
</dbReference>
<keyword evidence="2" id="KW-1185">Reference proteome</keyword>